<dbReference type="InterPro" id="IPR050279">
    <property type="entry name" value="Plant_def-hormone_signal"/>
</dbReference>
<dbReference type="GO" id="GO:0006952">
    <property type="term" value="P:defense response"/>
    <property type="evidence" value="ECO:0007669"/>
    <property type="project" value="InterPro"/>
</dbReference>
<gene>
    <name evidence="3" type="primary">PR10-5</name>
</gene>
<dbReference type="GO" id="GO:0038023">
    <property type="term" value="F:signaling receptor activity"/>
    <property type="evidence" value="ECO:0007669"/>
    <property type="project" value="InterPro"/>
</dbReference>
<protein>
    <submittedName>
        <fullName evidence="3">Pathogenesis-related protein 10</fullName>
    </submittedName>
</protein>
<dbReference type="GO" id="GO:0004864">
    <property type="term" value="F:protein phosphatase inhibitor activity"/>
    <property type="evidence" value="ECO:0007669"/>
    <property type="project" value="InterPro"/>
</dbReference>
<organism evidence="3">
    <name type="scientific">Lilium regale</name>
    <name type="common">Regal lily</name>
    <dbReference type="NCBI Taxonomy" id="82328"/>
    <lineage>
        <taxon>Eukaryota</taxon>
        <taxon>Viridiplantae</taxon>
        <taxon>Streptophyta</taxon>
        <taxon>Embryophyta</taxon>
        <taxon>Tracheophyta</taxon>
        <taxon>Spermatophyta</taxon>
        <taxon>Magnoliopsida</taxon>
        <taxon>Liliopsida</taxon>
        <taxon>Liliales</taxon>
        <taxon>Liliaceae</taxon>
        <taxon>Lilium</taxon>
    </lineage>
</organism>
<dbReference type="InterPro" id="IPR023393">
    <property type="entry name" value="START-like_dom_sf"/>
</dbReference>
<dbReference type="PANTHER" id="PTHR31213:SF201">
    <property type="entry name" value="OS03G0300400 PROTEIN"/>
    <property type="match status" value="1"/>
</dbReference>
<dbReference type="GO" id="GO:0005634">
    <property type="term" value="C:nucleus"/>
    <property type="evidence" value="ECO:0007669"/>
    <property type="project" value="TreeGrafter"/>
</dbReference>
<sequence length="157" mass="16790">MSWSVVIESPVSALRLYRAAILDWHTLGPKLVPEIISSGTGESGDGGVGSVRQLNFTSVMPFSYVKERLDFVDHEKFECQSTIIEGGHLGTRLESASAHFKVEPTSAGGCIVTVTTNTKPLPGIEADEGIIAASKGAIEKHFRAAEAYLLANPDAYV</sequence>
<evidence type="ECO:0000256" key="1">
    <source>
        <dbReference type="ARBA" id="ARBA00009744"/>
    </source>
</evidence>
<evidence type="ECO:0000259" key="2">
    <source>
        <dbReference type="Pfam" id="PF00407"/>
    </source>
</evidence>
<dbReference type="PRINTS" id="PR00634">
    <property type="entry name" value="BETALLERGEN"/>
</dbReference>
<dbReference type="Gene3D" id="3.30.530.20">
    <property type="match status" value="1"/>
</dbReference>
<evidence type="ECO:0000313" key="3">
    <source>
        <dbReference type="EMBL" id="AHG94650.1"/>
    </source>
</evidence>
<dbReference type="InterPro" id="IPR024949">
    <property type="entry name" value="Bet_v_I_allergen"/>
</dbReference>
<dbReference type="InterPro" id="IPR000916">
    <property type="entry name" value="Bet_v_I/MLP"/>
</dbReference>
<dbReference type="AlphaFoldDB" id="W5RW85"/>
<comment type="similarity">
    <text evidence="1">Belongs to the BetVI family.</text>
</comment>
<dbReference type="PANTHER" id="PTHR31213">
    <property type="entry name" value="OS08G0374000 PROTEIN-RELATED"/>
    <property type="match status" value="1"/>
</dbReference>
<dbReference type="GO" id="GO:0009738">
    <property type="term" value="P:abscisic acid-activated signaling pathway"/>
    <property type="evidence" value="ECO:0007669"/>
    <property type="project" value="InterPro"/>
</dbReference>
<dbReference type="CDD" id="cd07816">
    <property type="entry name" value="Bet_v1-like"/>
    <property type="match status" value="1"/>
</dbReference>
<dbReference type="FunFam" id="3.30.530.20:FF:000007">
    <property type="entry name" value="Major pollen allergen Bet v 1-A"/>
    <property type="match status" value="1"/>
</dbReference>
<dbReference type="GO" id="GO:0010427">
    <property type="term" value="F:abscisic acid binding"/>
    <property type="evidence" value="ECO:0007669"/>
    <property type="project" value="InterPro"/>
</dbReference>
<feature type="domain" description="Bet v I/Major latex protein" evidence="2">
    <location>
        <begin position="7"/>
        <end position="116"/>
    </location>
</feature>
<reference evidence="3" key="1">
    <citation type="submission" date="2013-10" db="EMBL/GenBank/DDBJ databases">
        <title>Cloning and expression of PR10 gene family in Lilium regale Wilson during Fusarium oxysporum f. sp. lilii infection.</title>
        <authorList>
            <person name="Liu D."/>
            <person name="He H."/>
            <person name="Zhang N."/>
            <person name="Ji B."/>
            <person name="Han Q."/>
            <person name="Ge F."/>
            <person name="Chen C."/>
        </authorList>
    </citation>
    <scope>NUCLEOTIDE SEQUENCE</scope>
    <source>
        <tissue evidence="3">Root</tissue>
    </source>
</reference>
<proteinExistence type="evidence at transcript level"/>
<dbReference type="SUPFAM" id="SSF55961">
    <property type="entry name" value="Bet v1-like"/>
    <property type="match status" value="1"/>
</dbReference>
<dbReference type="Pfam" id="PF00407">
    <property type="entry name" value="Bet_v_1"/>
    <property type="match status" value="1"/>
</dbReference>
<name>W5RW85_LILRE</name>
<accession>W5RW85</accession>
<dbReference type="EMBL" id="KF746437">
    <property type="protein sequence ID" value="AHG94650.1"/>
    <property type="molecule type" value="mRNA"/>
</dbReference>
<dbReference type="GO" id="GO:0005737">
    <property type="term" value="C:cytoplasm"/>
    <property type="evidence" value="ECO:0007669"/>
    <property type="project" value="TreeGrafter"/>
</dbReference>